<keyword evidence="4" id="KW-1185">Reference proteome</keyword>
<sequence>MNKVDNIKSSENKCKNQRCITQTEKYVPQSFKLLDEKNKLYICEYCDGENTFEKF</sequence>
<keyword evidence="3" id="KW-0808">Transferase</keyword>
<dbReference type="AlphaFoldDB" id="A0A6I1MLQ9"/>
<evidence type="ECO:0000259" key="2">
    <source>
        <dbReference type="Pfam" id="PF02748"/>
    </source>
</evidence>
<reference evidence="3 4" key="1">
    <citation type="submission" date="2019-10" db="EMBL/GenBank/DDBJ databases">
        <title>The Genome Sequence of Clostridium tarantellae Isolated from Fish Brain.</title>
        <authorList>
            <person name="Bano L."/>
            <person name="Kiel M."/>
            <person name="Sales G."/>
            <person name="Doxey A.C."/>
            <person name="Mansfield M.J."/>
            <person name="Schiavone M."/>
            <person name="Rossetto O."/>
            <person name="Pirazzini M."/>
            <person name="Dobrindt U."/>
            <person name="Montecucco C."/>
        </authorList>
    </citation>
    <scope>NUCLEOTIDE SEQUENCE [LARGE SCALE GENOMIC DNA]</scope>
    <source>
        <strain evidence="3 4">DSM 3997</strain>
    </source>
</reference>
<evidence type="ECO:0000313" key="4">
    <source>
        <dbReference type="Proteomes" id="UP000430345"/>
    </source>
</evidence>
<evidence type="ECO:0000256" key="1">
    <source>
        <dbReference type="ARBA" id="ARBA00022975"/>
    </source>
</evidence>
<dbReference type="SUPFAM" id="SSF57825">
    <property type="entry name" value="Aspartate carbamoyltransferase, Regulatory-chain, C-terminal domain"/>
    <property type="match status" value="1"/>
</dbReference>
<accession>A0A6I1MLQ9</accession>
<organism evidence="3 4">
    <name type="scientific">Clostridium tarantellae</name>
    <dbReference type="NCBI Taxonomy" id="39493"/>
    <lineage>
        <taxon>Bacteria</taxon>
        <taxon>Bacillati</taxon>
        <taxon>Bacillota</taxon>
        <taxon>Clostridia</taxon>
        <taxon>Eubacteriales</taxon>
        <taxon>Clostridiaceae</taxon>
        <taxon>Clostridium</taxon>
    </lineage>
</organism>
<evidence type="ECO:0000313" key="3">
    <source>
        <dbReference type="EMBL" id="MPQ44426.1"/>
    </source>
</evidence>
<dbReference type="EMBL" id="WHJC01000212">
    <property type="protein sequence ID" value="MPQ44426.1"/>
    <property type="molecule type" value="Genomic_DNA"/>
</dbReference>
<dbReference type="InterPro" id="IPR020542">
    <property type="entry name" value="Asp_carbamoyltrfase_reg_C"/>
</dbReference>
<dbReference type="Proteomes" id="UP000430345">
    <property type="component" value="Unassembled WGS sequence"/>
</dbReference>
<name>A0A6I1MLQ9_9CLOT</name>
<dbReference type="GO" id="GO:0006221">
    <property type="term" value="P:pyrimidine nucleotide biosynthetic process"/>
    <property type="evidence" value="ECO:0007669"/>
    <property type="project" value="UniProtKB-KW"/>
</dbReference>
<gene>
    <name evidence="3" type="ORF">GBZ86_11725</name>
</gene>
<dbReference type="Gene3D" id="2.30.30.20">
    <property type="entry name" value="Aspartate carbamoyltransferase regulatory subunit, C-terminal domain"/>
    <property type="match status" value="1"/>
</dbReference>
<dbReference type="OrthoDB" id="5599321at2"/>
<keyword evidence="1" id="KW-0665">Pyrimidine biosynthesis</keyword>
<feature type="domain" description="Aspartate carbamoyltransferase regulatory subunit C-terminal" evidence="2">
    <location>
        <begin position="13"/>
        <end position="53"/>
    </location>
</feature>
<proteinExistence type="predicted"/>
<protein>
    <submittedName>
        <fullName evidence="3">Aspartate carbamoyltransferase</fullName>
    </submittedName>
</protein>
<dbReference type="RefSeq" id="WP_152890887.1">
    <property type="nucleotide sequence ID" value="NZ_WHJC01000212.1"/>
</dbReference>
<dbReference type="InterPro" id="IPR036792">
    <property type="entry name" value="Asp_carbatrfase_reg_C_sf"/>
</dbReference>
<dbReference type="Pfam" id="PF02748">
    <property type="entry name" value="PyrI_C"/>
    <property type="match status" value="1"/>
</dbReference>
<dbReference type="GO" id="GO:0016740">
    <property type="term" value="F:transferase activity"/>
    <property type="evidence" value="ECO:0007669"/>
    <property type="project" value="UniProtKB-KW"/>
</dbReference>
<comment type="caution">
    <text evidence="3">The sequence shown here is derived from an EMBL/GenBank/DDBJ whole genome shotgun (WGS) entry which is preliminary data.</text>
</comment>